<dbReference type="PROSITE" id="PS00086">
    <property type="entry name" value="CYTOCHROME_P450"/>
    <property type="match status" value="1"/>
</dbReference>
<evidence type="ECO:0000256" key="1">
    <source>
        <dbReference type="ARBA" id="ARBA00010617"/>
    </source>
</evidence>
<keyword evidence="5 7" id="KW-0408">Iron</keyword>
<dbReference type="GO" id="GO:0020037">
    <property type="term" value="F:heme binding"/>
    <property type="evidence" value="ECO:0007669"/>
    <property type="project" value="InterPro"/>
</dbReference>
<dbReference type="Proteomes" id="UP000533598">
    <property type="component" value="Unassembled WGS sequence"/>
</dbReference>
<dbReference type="FunFam" id="1.10.630.10:FF:000018">
    <property type="entry name" value="Cytochrome P450 monooxygenase"/>
    <property type="match status" value="1"/>
</dbReference>
<keyword evidence="3 7" id="KW-0479">Metal-binding</keyword>
<sequence length="396" mass="43860">MAAETFPYERKCPFSPPARYEEIIGARPVSKVRLATGIDAWLVSGFAEARQLLTDSRVSASRKHPGYPFYFEAPPEFRTDTSFIAYDPPQHTNSRRKVAASFTHRQVRQLRGALERNTDECIDQLLAAGPGADLHQLVSLPAPMIMICELLGVPREDQGFLQKHGENLFGGSSSHAERQAAMVEVAQYLDTLVRQKMATPGDDLISRAIAEHRAENEDFDVTSLVHMCRMLINGGHETTANHITMGVAALLSHPDQLAKLRADPELLKPAIEELVRWLSLGDLAVPRVALADIELGGEVIRAGEGILCLLQAANRDPGEFDRPDEFDITRGSRRHIGFGYGAHLCIGADLARLELEVVLSRLLERIPTLGLVDPVEKIPAKERAIVYGLWELKVTW</sequence>
<evidence type="ECO:0000256" key="4">
    <source>
        <dbReference type="ARBA" id="ARBA00023002"/>
    </source>
</evidence>
<accession>A0A7W7FT83</accession>
<name>A0A7W7FT83_9PSEU</name>
<dbReference type="PANTHER" id="PTHR46696">
    <property type="entry name" value="P450, PUTATIVE (EUROFUNG)-RELATED"/>
    <property type="match status" value="1"/>
</dbReference>
<dbReference type="InterPro" id="IPR017972">
    <property type="entry name" value="Cyt_P450_CS"/>
</dbReference>
<evidence type="ECO:0000256" key="6">
    <source>
        <dbReference type="ARBA" id="ARBA00023033"/>
    </source>
</evidence>
<organism evidence="8 9">
    <name type="scientific">Crossiella cryophila</name>
    <dbReference type="NCBI Taxonomy" id="43355"/>
    <lineage>
        <taxon>Bacteria</taxon>
        <taxon>Bacillati</taxon>
        <taxon>Actinomycetota</taxon>
        <taxon>Actinomycetes</taxon>
        <taxon>Pseudonocardiales</taxon>
        <taxon>Pseudonocardiaceae</taxon>
        <taxon>Crossiella</taxon>
    </lineage>
</organism>
<dbReference type="InterPro" id="IPR036396">
    <property type="entry name" value="Cyt_P450_sf"/>
</dbReference>
<proteinExistence type="inferred from homology"/>
<keyword evidence="4 7" id="KW-0560">Oxidoreductase</keyword>
<comment type="caution">
    <text evidence="8">The sequence shown here is derived from an EMBL/GenBank/DDBJ whole genome shotgun (WGS) entry which is preliminary data.</text>
</comment>
<dbReference type="Pfam" id="PF00067">
    <property type="entry name" value="p450"/>
    <property type="match status" value="1"/>
</dbReference>
<dbReference type="Gene3D" id="1.10.630.10">
    <property type="entry name" value="Cytochrome P450"/>
    <property type="match status" value="1"/>
</dbReference>
<evidence type="ECO:0000256" key="5">
    <source>
        <dbReference type="ARBA" id="ARBA00023004"/>
    </source>
</evidence>
<evidence type="ECO:0000313" key="8">
    <source>
        <dbReference type="EMBL" id="MBB4676148.1"/>
    </source>
</evidence>
<dbReference type="RefSeq" id="WP_185002010.1">
    <property type="nucleotide sequence ID" value="NZ_BAAAUI010000016.1"/>
</dbReference>
<keyword evidence="6 7" id="KW-0503">Monooxygenase</keyword>
<dbReference type="PRINTS" id="PR00359">
    <property type="entry name" value="BP450"/>
</dbReference>
<reference evidence="8 9" key="1">
    <citation type="submission" date="2020-08" db="EMBL/GenBank/DDBJ databases">
        <title>Sequencing the genomes of 1000 actinobacteria strains.</title>
        <authorList>
            <person name="Klenk H.-P."/>
        </authorList>
    </citation>
    <scope>NUCLEOTIDE SEQUENCE [LARGE SCALE GENOMIC DNA]</scope>
    <source>
        <strain evidence="8 9">DSM 44230</strain>
    </source>
</reference>
<dbReference type="InterPro" id="IPR002397">
    <property type="entry name" value="Cyt_P450_B"/>
</dbReference>
<dbReference type="PANTHER" id="PTHR46696:SF1">
    <property type="entry name" value="CYTOCHROME P450 YJIB-RELATED"/>
    <property type="match status" value="1"/>
</dbReference>
<comment type="similarity">
    <text evidence="1 7">Belongs to the cytochrome P450 family.</text>
</comment>
<dbReference type="CDD" id="cd11030">
    <property type="entry name" value="CYP105-like"/>
    <property type="match status" value="1"/>
</dbReference>
<keyword evidence="9" id="KW-1185">Reference proteome</keyword>
<dbReference type="SUPFAM" id="SSF48264">
    <property type="entry name" value="Cytochrome P450"/>
    <property type="match status" value="1"/>
</dbReference>
<dbReference type="EMBL" id="JACHMH010000001">
    <property type="protein sequence ID" value="MBB4676148.1"/>
    <property type="molecule type" value="Genomic_DNA"/>
</dbReference>
<dbReference type="GO" id="GO:0016705">
    <property type="term" value="F:oxidoreductase activity, acting on paired donors, with incorporation or reduction of molecular oxygen"/>
    <property type="evidence" value="ECO:0007669"/>
    <property type="project" value="InterPro"/>
</dbReference>
<evidence type="ECO:0000256" key="7">
    <source>
        <dbReference type="RuleBase" id="RU000461"/>
    </source>
</evidence>
<dbReference type="AlphaFoldDB" id="A0A7W7FT83"/>
<keyword evidence="2 7" id="KW-0349">Heme</keyword>
<dbReference type="GO" id="GO:0004497">
    <property type="term" value="F:monooxygenase activity"/>
    <property type="evidence" value="ECO:0007669"/>
    <property type="project" value="UniProtKB-KW"/>
</dbReference>
<evidence type="ECO:0000313" key="9">
    <source>
        <dbReference type="Proteomes" id="UP000533598"/>
    </source>
</evidence>
<dbReference type="InterPro" id="IPR001128">
    <property type="entry name" value="Cyt_P450"/>
</dbReference>
<evidence type="ECO:0000256" key="2">
    <source>
        <dbReference type="ARBA" id="ARBA00022617"/>
    </source>
</evidence>
<gene>
    <name evidence="8" type="ORF">HNR67_002266</name>
</gene>
<evidence type="ECO:0000256" key="3">
    <source>
        <dbReference type="ARBA" id="ARBA00022723"/>
    </source>
</evidence>
<dbReference type="GO" id="GO:0005506">
    <property type="term" value="F:iron ion binding"/>
    <property type="evidence" value="ECO:0007669"/>
    <property type="project" value="InterPro"/>
</dbReference>
<protein>
    <submittedName>
        <fullName evidence="8">Cytochrome P450</fullName>
    </submittedName>
</protein>